<evidence type="ECO:0000313" key="1">
    <source>
        <dbReference type="EMBL" id="SUX32565.1"/>
    </source>
</evidence>
<dbReference type="EMBL" id="UIGR01000001">
    <property type="protein sequence ID" value="SUX32565.1"/>
    <property type="molecule type" value="Genomic_DNA"/>
</dbReference>
<reference evidence="1 2" key="1">
    <citation type="submission" date="2018-06" db="EMBL/GenBank/DDBJ databases">
        <authorList>
            <consortium name="Pathogen Informatics"/>
            <person name="Doyle S."/>
        </authorList>
    </citation>
    <scope>NUCLEOTIDE SEQUENCE [LARGE SCALE GENOMIC DNA]</scope>
    <source>
        <strain evidence="1 2">NCTC8684</strain>
    </source>
</reference>
<gene>
    <name evidence="1" type="ORF">NCTC8684_01645</name>
</gene>
<protein>
    <submittedName>
        <fullName evidence="1">Protein of uncharacterized function (DUF3443)</fullName>
    </submittedName>
</protein>
<dbReference type="Proteomes" id="UP000254029">
    <property type="component" value="Unassembled WGS sequence"/>
</dbReference>
<name>A0AAX2M7V9_CHRVL</name>
<evidence type="ECO:0000313" key="2">
    <source>
        <dbReference type="Proteomes" id="UP000254029"/>
    </source>
</evidence>
<proteinExistence type="predicted"/>
<comment type="caution">
    <text evidence="1">The sequence shown here is derived from an EMBL/GenBank/DDBJ whole genome shotgun (WGS) entry which is preliminary data.</text>
</comment>
<dbReference type="AlphaFoldDB" id="A0AAX2M7V9"/>
<sequence length="39" mass="4261">MMLIGLPYFYGKTLYFAMKGAKVPSADSKTMLTGPFNGL</sequence>
<accession>A0AAX2M7V9</accession>
<organism evidence="1 2">
    <name type="scientific">Chromobacterium violaceum</name>
    <dbReference type="NCBI Taxonomy" id="536"/>
    <lineage>
        <taxon>Bacteria</taxon>
        <taxon>Pseudomonadati</taxon>
        <taxon>Pseudomonadota</taxon>
        <taxon>Betaproteobacteria</taxon>
        <taxon>Neisseriales</taxon>
        <taxon>Chromobacteriaceae</taxon>
        <taxon>Chromobacterium</taxon>
    </lineage>
</organism>